<gene>
    <name evidence="1" type="ORF">SAMN00777080_3094</name>
</gene>
<sequence length="49" mass="5568">MGKIKLSIEGYLYLLACQVGRHNIYFVPKGTKAFHIQTLSTNIWSLKGQ</sequence>
<dbReference type="Proteomes" id="UP000192333">
    <property type="component" value="Chromosome I"/>
</dbReference>
<organism evidence="1 2">
    <name type="scientific">Aquiflexum balticum DSM 16537</name>
    <dbReference type="NCBI Taxonomy" id="758820"/>
    <lineage>
        <taxon>Bacteria</taxon>
        <taxon>Pseudomonadati</taxon>
        <taxon>Bacteroidota</taxon>
        <taxon>Cytophagia</taxon>
        <taxon>Cytophagales</taxon>
        <taxon>Cyclobacteriaceae</taxon>
        <taxon>Aquiflexum</taxon>
    </lineage>
</organism>
<dbReference type="AlphaFoldDB" id="A0A1W2H744"/>
<dbReference type="EMBL" id="LT838813">
    <property type="protein sequence ID" value="SMD44472.1"/>
    <property type="molecule type" value="Genomic_DNA"/>
</dbReference>
<name>A0A1W2H744_9BACT</name>
<reference evidence="2" key="1">
    <citation type="submission" date="2017-04" db="EMBL/GenBank/DDBJ databases">
        <authorList>
            <person name="Varghese N."/>
            <person name="Submissions S."/>
        </authorList>
    </citation>
    <scope>NUCLEOTIDE SEQUENCE [LARGE SCALE GENOMIC DNA]</scope>
    <source>
        <strain evidence="2">DSM 16537</strain>
    </source>
</reference>
<keyword evidence="2" id="KW-1185">Reference proteome</keyword>
<protein>
    <submittedName>
        <fullName evidence="1">Uncharacterized protein</fullName>
    </submittedName>
</protein>
<evidence type="ECO:0000313" key="1">
    <source>
        <dbReference type="EMBL" id="SMD44472.1"/>
    </source>
</evidence>
<accession>A0A1W2H744</accession>
<proteinExistence type="predicted"/>
<evidence type="ECO:0000313" key="2">
    <source>
        <dbReference type="Proteomes" id="UP000192333"/>
    </source>
</evidence>